<dbReference type="Proteomes" id="UP000194139">
    <property type="component" value="Chromosome"/>
</dbReference>
<dbReference type="AlphaFoldDB" id="A0A1W6Z0X2"/>
<proteinExistence type="predicted"/>
<organism evidence="1 2">
    <name type="scientific">Bordetella genomosp. 9</name>
    <dbReference type="NCBI Taxonomy" id="1416803"/>
    <lineage>
        <taxon>Bacteria</taxon>
        <taxon>Pseudomonadati</taxon>
        <taxon>Pseudomonadota</taxon>
        <taxon>Betaproteobacteria</taxon>
        <taxon>Burkholderiales</taxon>
        <taxon>Alcaligenaceae</taxon>
        <taxon>Bordetella</taxon>
    </lineage>
</organism>
<evidence type="ECO:0000313" key="1">
    <source>
        <dbReference type="EMBL" id="ARP86990.1"/>
    </source>
</evidence>
<protein>
    <submittedName>
        <fullName evidence="1">Uncharacterized protein</fullName>
    </submittedName>
</protein>
<sequence>MGDASAHDDALLLAANAVHLRANANPSDEEAQAASAALWRAEADAWAAANGASPRLTEEDVLAAYLDLWSLVLDPPATPDFMDRREITKRYLLERTAAGLSIAIQETPSRQPVPVDTLLDHYMDDAEVLSRYYLQFAGYAATQLNRFSRLGVIGEAARQGLNRLRLAETPKRMWHISSLAKIPPGALNLPSGMLLSTVMRRMGDSHVAQMDDGAFYHIDANGTIERLSGPILDGEGRLDVRQVLKSRGIIAAPARDRSAGPVDYGLQEAPAYIANWSACDPVPLFDHAVARRQDALRSAIDEWKKEKYLPSRMESVMRLLIPFYELYHNKRWDPGYHVKAQDVAWDAGLLAFTVASIAIGGLGGSAGMAAARQSMRAVASQGLKAMIQAGLASTVRQFSLRAFLILGVRETADFVLPLTPVVHLMKGVTRSTAIAARALRPALRDASILLRAASPKDLLNVVYDAIAKTGGLARSISAQTLRDAIEVAARRPVPDRVYREQSHAPLSTLEFSSGDAASEDDILVECIRAAASTMDRAPARLLSADRGAALSGAAPQPRASTITAIDTTQAPGRFRTIQDVLINEGPRLVGDGKLRAETLRAAIFQAYTRDDKRIVYLGGSIPQGWIVPVEPALREPAPQP</sequence>
<dbReference type="EMBL" id="CP021109">
    <property type="protein sequence ID" value="ARP86990.1"/>
    <property type="molecule type" value="Genomic_DNA"/>
</dbReference>
<reference evidence="1 2" key="1">
    <citation type="submission" date="2017-05" db="EMBL/GenBank/DDBJ databases">
        <title>Complete and WGS of Bordetella genogroups.</title>
        <authorList>
            <person name="Spilker T."/>
            <person name="LiPuma J."/>
        </authorList>
    </citation>
    <scope>NUCLEOTIDE SEQUENCE [LARGE SCALE GENOMIC DNA]</scope>
    <source>
        <strain evidence="1 2">AU17164</strain>
    </source>
</reference>
<accession>A0A1W6Z0X2</accession>
<keyword evidence="2" id="KW-1185">Reference proteome</keyword>
<gene>
    <name evidence="1" type="ORF">CAL13_12780</name>
</gene>
<evidence type="ECO:0000313" key="2">
    <source>
        <dbReference type="Proteomes" id="UP000194139"/>
    </source>
</evidence>
<name>A0A1W6Z0X2_9BORD</name>